<organism evidence="3 4">
    <name type="scientific">Catellatospora bangladeshensis</name>
    <dbReference type="NCBI Taxonomy" id="310355"/>
    <lineage>
        <taxon>Bacteria</taxon>
        <taxon>Bacillati</taxon>
        <taxon>Actinomycetota</taxon>
        <taxon>Actinomycetes</taxon>
        <taxon>Micromonosporales</taxon>
        <taxon>Micromonosporaceae</taxon>
        <taxon>Catellatospora</taxon>
    </lineage>
</organism>
<evidence type="ECO:0000313" key="3">
    <source>
        <dbReference type="EMBL" id="GIF81228.1"/>
    </source>
</evidence>
<keyword evidence="2" id="KW-1133">Transmembrane helix</keyword>
<dbReference type="EMBL" id="BONF01000012">
    <property type="protein sequence ID" value="GIF81228.1"/>
    <property type="molecule type" value="Genomic_DNA"/>
</dbReference>
<protein>
    <submittedName>
        <fullName evidence="3">Uncharacterized protein</fullName>
    </submittedName>
</protein>
<accession>A0A8J3JM78</accession>
<dbReference type="Proteomes" id="UP000601223">
    <property type="component" value="Unassembled WGS sequence"/>
</dbReference>
<name>A0A8J3JM78_9ACTN</name>
<reference evidence="3 4" key="1">
    <citation type="submission" date="2021-01" db="EMBL/GenBank/DDBJ databases">
        <title>Whole genome shotgun sequence of Catellatospora bangladeshensis NBRC 107357.</title>
        <authorList>
            <person name="Komaki H."/>
            <person name="Tamura T."/>
        </authorList>
    </citation>
    <scope>NUCLEOTIDE SEQUENCE [LARGE SCALE GENOMIC DNA]</scope>
    <source>
        <strain evidence="3 4">NBRC 107357</strain>
    </source>
</reference>
<evidence type="ECO:0000256" key="1">
    <source>
        <dbReference type="SAM" id="MobiDB-lite"/>
    </source>
</evidence>
<dbReference type="AlphaFoldDB" id="A0A8J3JM78"/>
<keyword evidence="4" id="KW-1185">Reference proteome</keyword>
<feature type="transmembrane region" description="Helical" evidence="2">
    <location>
        <begin position="21"/>
        <end position="39"/>
    </location>
</feature>
<keyword evidence="2" id="KW-0472">Membrane</keyword>
<feature type="region of interest" description="Disordered" evidence="1">
    <location>
        <begin position="53"/>
        <end position="95"/>
    </location>
</feature>
<sequence>MYAWIWRKLPFGLRGKLAGSFVLLGIVGALLWYVIFPWAEPLLPFDDVQVGDPDSGYSQLEDPFEIPGAPSGEPDDHEIPYETGDTPEPSSSTAR</sequence>
<evidence type="ECO:0000313" key="4">
    <source>
        <dbReference type="Proteomes" id="UP000601223"/>
    </source>
</evidence>
<dbReference type="RefSeq" id="WP_203745517.1">
    <property type="nucleotide sequence ID" value="NZ_BONF01000012.1"/>
</dbReference>
<evidence type="ECO:0000256" key="2">
    <source>
        <dbReference type="SAM" id="Phobius"/>
    </source>
</evidence>
<proteinExistence type="predicted"/>
<gene>
    <name evidence="3" type="ORF">Cba03nite_25770</name>
</gene>
<comment type="caution">
    <text evidence="3">The sequence shown here is derived from an EMBL/GenBank/DDBJ whole genome shotgun (WGS) entry which is preliminary data.</text>
</comment>
<keyword evidence="2" id="KW-0812">Transmembrane</keyword>